<dbReference type="GO" id="GO:0005886">
    <property type="term" value="C:plasma membrane"/>
    <property type="evidence" value="ECO:0007669"/>
    <property type="project" value="UniProtKB-SubCell"/>
</dbReference>
<name>A0A174SM59_ANAHA</name>
<feature type="transmembrane region" description="Helical" evidence="6">
    <location>
        <begin position="128"/>
        <end position="151"/>
    </location>
</feature>
<protein>
    <submittedName>
        <fullName evidence="8">Oligosaccharide flippase family protein</fullName>
    </submittedName>
    <submittedName>
        <fullName evidence="7">Polysaccharide biosynthesis protein</fullName>
    </submittedName>
</protein>
<feature type="transmembrane region" description="Helical" evidence="6">
    <location>
        <begin position="187"/>
        <end position="208"/>
    </location>
</feature>
<evidence type="ECO:0000313" key="7">
    <source>
        <dbReference type="EMBL" id="CUP97746.1"/>
    </source>
</evidence>
<evidence type="ECO:0000256" key="5">
    <source>
        <dbReference type="ARBA" id="ARBA00023136"/>
    </source>
</evidence>
<evidence type="ECO:0000313" key="9">
    <source>
        <dbReference type="Proteomes" id="UP000095564"/>
    </source>
</evidence>
<gene>
    <name evidence="7" type="ORF">ERS852520_02705</name>
    <name evidence="8" type="ORF">RBI15_11485</name>
</gene>
<dbReference type="Pfam" id="PF01943">
    <property type="entry name" value="Polysacc_synt"/>
    <property type="match status" value="1"/>
</dbReference>
<dbReference type="InterPro" id="IPR050833">
    <property type="entry name" value="Poly_Biosynth_Transport"/>
</dbReference>
<feature type="transmembrane region" description="Helical" evidence="6">
    <location>
        <begin position="314"/>
        <end position="334"/>
    </location>
</feature>
<keyword evidence="3 6" id="KW-0812">Transmembrane</keyword>
<feature type="transmembrane region" description="Helical" evidence="6">
    <location>
        <begin position="43"/>
        <end position="68"/>
    </location>
</feature>
<dbReference type="OrthoDB" id="5751261at2"/>
<dbReference type="EMBL" id="CZAU01000032">
    <property type="protein sequence ID" value="CUP97746.1"/>
    <property type="molecule type" value="Genomic_DNA"/>
</dbReference>
<evidence type="ECO:0000256" key="2">
    <source>
        <dbReference type="ARBA" id="ARBA00022475"/>
    </source>
</evidence>
<evidence type="ECO:0000256" key="3">
    <source>
        <dbReference type="ARBA" id="ARBA00022692"/>
    </source>
</evidence>
<proteinExistence type="predicted"/>
<reference evidence="7 9" key="1">
    <citation type="submission" date="2015-09" db="EMBL/GenBank/DDBJ databases">
        <authorList>
            <consortium name="Pathogen Informatics"/>
        </authorList>
    </citation>
    <scope>NUCLEOTIDE SEQUENCE [LARGE SCALE GENOMIC DNA]</scope>
    <source>
        <strain evidence="7 9">2789STDY5834908</strain>
    </source>
</reference>
<feature type="transmembrane region" description="Helical" evidence="6">
    <location>
        <begin position="12"/>
        <end position="31"/>
    </location>
</feature>
<dbReference type="PANTHER" id="PTHR30250">
    <property type="entry name" value="PST FAMILY PREDICTED COLANIC ACID TRANSPORTER"/>
    <property type="match status" value="1"/>
</dbReference>
<feature type="transmembrane region" description="Helical" evidence="6">
    <location>
        <begin position="346"/>
        <end position="368"/>
    </location>
</feature>
<dbReference type="Proteomes" id="UP000095564">
    <property type="component" value="Unassembled WGS sequence"/>
</dbReference>
<evidence type="ECO:0000256" key="4">
    <source>
        <dbReference type="ARBA" id="ARBA00022989"/>
    </source>
</evidence>
<dbReference type="EMBL" id="CP132968">
    <property type="protein sequence ID" value="WMD15989.1"/>
    <property type="molecule type" value="Genomic_DNA"/>
</dbReference>
<feature type="transmembrane region" description="Helical" evidence="6">
    <location>
        <begin position="254"/>
        <end position="276"/>
    </location>
</feature>
<evidence type="ECO:0000313" key="8">
    <source>
        <dbReference type="EMBL" id="WMD15989.1"/>
    </source>
</evidence>
<organism evidence="7 9">
    <name type="scientific">Anaerostipes hadrus</name>
    <dbReference type="NCBI Taxonomy" id="649756"/>
    <lineage>
        <taxon>Bacteria</taxon>
        <taxon>Bacillati</taxon>
        <taxon>Bacillota</taxon>
        <taxon>Clostridia</taxon>
        <taxon>Lachnospirales</taxon>
        <taxon>Lachnospiraceae</taxon>
        <taxon>Anaerostipes</taxon>
    </lineage>
</organism>
<sequence>MGQKKVNELKVGSIITYINLIISTIIPLLYTPVMLRILGQEEYGLYSLSSSVISYLTLLNFGFGNTIIRFISKFRVEDDHKKIEGVTGLILFIYGIIAIVVCITGFVLTKGTGLFFGTGLTQTEIHKLKILMIIMTVSTAISFPVSVLSSVSIAYEKYVFRKMVDVVATIAAPILNLIVLFMGYASIGMAIIGLMTQVIYGLIFIWYCKKKLNVVPRFQNIPFYMLKEILAFSVYVFACSIIDMLYWATDKVLIGAFLGTAAVAVYNVGGTFTSMLQNMSSAISGVFGTRVNMMVFGKHPIHELSELLIKIGRLQYYIVSLILSGYIVFGQIFIDVWAGKDYSQAYVIGLLTMVPLVVPLIQSIAFSVISAQNKLKFRTIVYAVIAVFNVIGTILAMSKFGIIGAAACTAAAFIVGNGILMNWYYWKKIGLDIEKFWRNIIRISIIPVVMVVAGIFVLKIIDIKNLWMLLILGVVYVILFAVGSWIFEMNDYEKSLIRGMISKVIKNTKER</sequence>
<keyword evidence="5 6" id="KW-0472">Membrane</keyword>
<feature type="transmembrane region" description="Helical" evidence="6">
    <location>
        <begin position="380"/>
        <end position="396"/>
    </location>
</feature>
<feature type="transmembrane region" description="Helical" evidence="6">
    <location>
        <begin position="89"/>
        <end position="108"/>
    </location>
</feature>
<feature type="transmembrane region" description="Helical" evidence="6">
    <location>
        <begin position="440"/>
        <end position="461"/>
    </location>
</feature>
<dbReference type="RefSeq" id="WP_055161471.1">
    <property type="nucleotide sequence ID" value="NZ_CP132968.1"/>
</dbReference>
<evidence type="ECO:0000256" key="1">
    <source>
        <dbReference type="ARBA" id="ARBA00004651"/>
    </source>
</evidence>
<evidence type="ECO:0000256" key="6">
    <source>
        <dbReference type="SAM" id="Phobius"/>
    </source>
</evidence>
<dbReference type="InterPro" id="IPR002797">
    <property type="entry name" value="Polysacc_synth"/>
</dbReference>
<feature type="transmembrane region" description="Helical" evidence="6">
    <location>
        <begin position="402"/>
        <end position="420"/>
    </location>
</feature>
<comment type="subcellular location">
    <subcellularLocation>
        <location evidence="1">Cell membrane</location>
        <topology evidence="1">Multi-pass membrane protein</topology>
    </subcellularLocation>
</comment>
<accession>A0A174SM59</accession>
<keyword evidence="4 6" id="KW-1133">Transmembrane helix</keyword>
<feature type="transmembrane region" description="Helical" evidence="6">
    <location>
        <begin position="163"/>
        <end position="181"/>
    </location>
</feature>
<dbReference type="GeneID" id="92742021"/>
<feature type="transmembrane region" description="Helical" evidence="6">
    <location>
        <begin position="229"/>
        <end position="248"/>
    </location>
</feature>
<dbReference type="Proteomes" id="UP001243496">
    <property type="component" value="Chromosome"/>
</dbReference>
<feature type="transmembrane region" description="Helical" evidence="6">
    <location>
        <begin position="467"/>
        <end position="487"/>
    </location>
</feature>
<keyword evidence="2" id="KW-1003">Cell membrane</keyword>
<reference evidence="8" key="2">
    <citation type="submission" date="2023-08" db="EMBL/GenBank/DDBJ databases">
        <title>Complete Genome Sequences of butyrate producing Anaerostipes hadrus strains BA1 and GIF7 isolated from the terminal ileum of a healthy lean male.</title>
        <authorList>
            <person name="Low A."/>
            <person name="Sheludchenko M."/>
            <person name="Cheng H.E."/>
            <person name="Koh X.Q."/>
            <person name="Lee J."/>
        </authorList>
    </citation>
    <scope>NUCLEOTIDE SEQUENCE</scope>
    <source>
        <strain evidence="8">BA1</strain>
    </source>
</reference>
<dbReference type="PANTHER" id="PTHR30250:SF26">
    <property type="entry name" value="PSMA PROTEIN"/>
    <property type="match status" value="1"/>
</dbReference>
<dbReference type="AlphaFoldDB" id="A0A174SM59"/>